<organism evidence="3 4">
    <name type="scientific">Cotesia typhae</name>
    <dbReference type="NCBI Taxonomy" id="2053667"/>
    <lineage>
        <taxon>Eukaryota</taxon>
        <taxon>Metazoa</taxon>
        <taxon>Ecdysozoa</taxon>
        <taxon>Arthropoda</taxon>
        <taxon>Hexapoda</taxon>
        <taxon>Insecta</taxon>
        <taxon>Pterygota</taxon>
        <taxon>Neoptera</taxon>
        <taxon>Endopterygota</taxon>
        <taxon>Hymenoptera</taxon>
        <taxon>Apocrita</taxon>
        <taxon>Ichneumonoidea</taxon>
        <taxon>Braconidae</taxon>
        <taxon>Microgastrinae</taxon>
        <taxon>Cotesia</taxon>
    </lineage>
</organism>
<dbReference type="GO" id="GO:0006508">
    <property type="term" value="P:proteolysis"/>
    <property type="evidence" value="ECO:0007669"/>
    <property type="project" value="InterPro"/>
</dbReference>
<reference evidence="3" key="2">
    <citation type="submission" date="2021-04" db="EMBL/GenBank/DDBJ databases">
        <title>Genome-wide patterns of bracovirus chromosomal integration into multiple host tissues during parasitism.</title>
        <authorList>
            <person name="Chebbi M.A.C."/>
        </authorList>
    </citation>
    <scope>NUCLEOTIDE SEQUENCE</scope>
    <source>
        <tissue evidence="3">Whole body</tissue>
    </source>
</reference>
<evidence type="ECO:0000313" key="3">
    <source>
        <dbReference type="EMBL" id="KAG8039204.1"/>
    </source>
</evidence>
<feature type="domain" description="Peptidase M12A" evidence="2">
    <location>
        <begin position="3"/>
        <end position="75"/>
    </location>
</feature>
<name>A0A8J5RGB5_9HYME</name>
<sequence length="98" mass="11415">MFIKDSLKVWENEICAKFVDYDENQHSSYLSFIKSKKCKSRLGKYQDGINVIRINTKCSKLTTIREIGHALGFCFNDEPGYKKLENRSEKTKKPGYVL</sequence>
<evidence type="ECO:0000313" key="4">
    <source>
        <dbReference type="Proteomes" id="UP000729913"/>
    </source>
</evidence>
<keyword evidence="4" id="KW-1185">Reference proteome</keyword>
<dbReference type="Pfam" id="PF01400">
    <property type="entry name" value="Astacin"/>
    <property type="match status" value="1"/>
</dbReference>
<gene>
    <name evidence="3" type="ORF">G9C98_003511</name>
</gene>
<accession>A0A8J5RGB5</accession>
<dbReference type="GO" id="GO:0004222">
    <property type="term" value="F:metalloendopeptidase activity"/>
    <property type="evidence" value="ECO:0007669"/>
    <property type="project" value="InterPro"/>
</dbReference>
<evidence type="ECO:0000259" key="2">
    <source>
        <dbReference type="Pfam" id="PF01400"/>
    </source>
</evidence>
<dbReference type="OrthoDB" id="291007at2759"/>
<comment type="cofactor">
    <cofactor evidence="1">
        <name>Zn(2+)</name>
        <dbReference type="ChEBI" id="CHEBI:29105"/>
    </cofactor>
</comment>
<protein>
    <recommendedName>
        <fullName evidence="2">Peptidase M12A domain-containing protein</fullName>
    </recommendedName>
</protein>
<comment type="caution">
    <text evidence="3">The sequence shown here is derived from an EMBL/GenBank/DDBJ whole genome shotgun (WGS) entry which is preliminary data.</text>
</comment>
<dbReference type="Proteomes" id="UP000729913">
    <property type="component" value="Unassembled WGS sequence"/>
</dbReference>
<dbReference type="InterPro" id="IPR001506">
    <property type="entry name" value="Peptidase_M12A"/>
</dbReference>
<dbReference type="AlphaFoldDB" id="A0A8J5RGB5"/>
<dbReference type="EMBL" id="JAAOIC020000039">
    <property type="protein sequence ID" value="KAG8039204.1"/>
    <property type="molecule type" value="Genomic_DNA"/>
</dbReference>
<reference evidence="3" key="1">
    <citation type="submission" date="2020-03" db="EMBL/GenBank/DDBJ databases">
        <authorList>
            <person name="Chebbi M.A."/>
            <person name="Drezen J.M."/>
        </authorList>
    </citation>
    <scope>NUCLEOTIDE SEQUENCE</scope>
    <source>
        <tissue evidence="3">Whole body</tissue>
    </source>
</reference>
<evidence type="ECO:0000256" key="1">
    <source>
        <dbReference type="ARBA" id="ARBA00001947"/>
    </source>
</evidence>
<proteinExistence type="predicted"/>